<dbReference type="EMBL" id="CQPD01000015">
    <property type="protein sequence ID" value="CNU09073.1"/>
    <property type="molecule type" value="Genomic_DNA"/>
</dbReference>
<evidence type="ECO:0000313" key="2">
    <source>
        <dbReference type="EMBL" id="CNU09073.1"/>
    </source>
</evidence>
<gene>
    <name evidence="1" type="ORF">ERS008198_00805</name>
    <name evidence="2" type="ORF">ERS008207_01806</name>
</gene>
<proteinExistence type="predicted"/>
<accession>A0A655BRK2</accession>
<dbReference type="AlphaFoldDB" id="A0A655BRK2"/>
<evidence type="ECO:0000313" key="3">
    <source>
        <dbReference type="Proteomes" id="UP000041314"/>
    </source>
</evidence>
<dbReference type="Proteomes" id="UP000042394">
    <property type="component" value="Unassembled WGS sequence"/>
</dbReference>
<reference evidence="3 4" key="1">
    <citation type="submission" date="2015-03" db="EMBL/GenBank/DDBJ databases">
        <authorList>
            <consortium name="Pathogen Informatics"/>
        </authorList>
    </citation>
    <scope>NUCLEOTIDE SEQUENCE [LARGE SCALE GENOMIC DNA]</scope>
    <source>
        <strain evidence="1 3">A1104</strain>
        <strain evidence="2 4">D4891</strain>
    </source>
</reference>
<evidence type="ECO:0000313" key="4">
    <source>
        <dbReference type="Proteomes" id="UP000042394"/>
    </source>
</evidence>
<dbReference type="EMBL" id="CQPA01000004">
    <property type="protein sequence ID" value="CNT72357.1"/>
    <property type="molecule type" value="Genomic_DNA"/>
</dbReference>
<organism evidence="1 3">
    <name type="scientific">Salmonella enterica subsp. enterica serovar Bovismorbificans</name>
    <dbReference type="NCBI Taxonomy" id="58097"/>
    <lineage>
        <taxon>Bacteria</taxon>
        <taxon>Pseudomonadati</taxon>
        <taxon>Pseudomonadota</taxon>
        <taxon>Gammaproteobacteria</taxon>
        <taxon>Enterobacterales</taxon>
        <taxon>Enterobacteriaceae</taxon>
        <taxon>Salmonella</taxon>
    </lineage>
</organism>
<sequence>MQDAIQAGIVRGDAVGHLPALFSGAGQQIERKPLWLNMLLVSNVLRDPTQFLFVASQQNHRCAVTRIRERGFPPNAIAGASDQNNAVLQ</sequence>
<dbReference type="Proteomes" id="UP000041314">
    <property type="component" value="Unassembled WGS sequence"/>
</dbReference>
<evidence type="ECO:0000313" key="1">
    <source>
        <dbReference type="EMBL" id="CNT72357.1"/>
    </source>
</evidence>
<name>A0A655BRK2_SALET</name>
<protein>
    <submittedName>
        <fullName evidence="1">Uncharacterized protein</fullName>
    </submittedName>
</protein>